<evidence type="ECO:0000259" key="5">
    <source>
        <dbReference type="PROSITE" id="PS50887"/>
    </source>
</evidence>
<comment type="caution">
    <text evidence="6">The sequence shown here is derived from an EMBL/GenBank/DDBJ whole genome shotgun (WGS) entry which is preliminary data.</text>
</comment>
<keyword evidence="4" id="KW-0472">Membrane</keyword>
<dbReference type="SMART" id="SM00267">
    <property type="entry name" value="GGDEF"/>
    <property type="match status" value="1"/>
</dbReference>
<dbReference type="InterPro" id="IPR000160">
    <property type="entry name" value="GGDEF_dom"/>
</dbReference>
<feature type="transmembrane region" description="Helical" evidence="4">
    <location>
        <begin position="164"/>
        <end position="181"/>
    </location>
</feature>
<dbReference type="Pfam" id="PF00990">
    <property type="entry name" value="GGDEF"/>
    <property type="match status" value="1"/>
</dbReference>
<feature type="transmembrane region" description="Helical" evidence="4">
    <location>
        <begin position="85"/>
        <end position="105"/>
    </location>
</feature>
<dbReference type="GO" id="GO:0043709">
    <property type="term" value="P:cell adhesion involved in single-species biofilm formation"/>
    <property type="evidence" value="ECO:0007669"/>
    <property type="project" value="TreeGrafter"/>
</dbReference>
<comment type="cofactor">
    <cofactor evidence="1">
        <name>Mg(2+)</name>
        <dbReference type="ChEBI" id="CHEBI:18420"/>
    </cofactor>
</comment>
<evidence type="ECO:0000256" key="2">
    <source>
        <dbReference type="ARBA" id="ARBA00012528"/>
    </source>
</evidence>
<dbReference type="PANTHER" id="PTHR45138">
    <property type="entry name" value="REGULATORY COMPONENTS OF SENSORY TRANSDUCTION SYSTEM"/>
    <property type="match status" value="1"/>
</dbReference>
<gene>
    <name evidence="6" type="ORF">GCM10007914_32140</name>
</gene>
<keyword evidence="7" id="KW-1185">Reference proteome</keyword>
<dbReference type="InterPro" id="IPR048435">
    <property type="entry name" value="MASE6"/>
</dbReference>
<dbReference type="AlphaFoldDB" id="A0AA37S4M1"/>
<evidence type="ECO:0000256" key="1">
    <source>
        <dbReference type="ARBA" id="ARBA00001946"/>
    </source>
</evidence>
<name>A0AA37S4M1_9GAMM</name>
<feature type="transmembrane region" description="Helical" evidence="4">
    <location>
        <begin position="30"/>
        <end position="49"/>
    </location>
</feature>
<comment type="catalytic activity">
    <reaction evidence="3">
        <text>2 GTP = 3',3'-c-di-GMP + 2 diphosphate</text>
        <dbReference type="Rhea" id="RHEA:24898"/>
        <dbReference type="ChEBI" id="CHEBI:33019"/>
        <dbReference type="ChEBI" id="CHEBI:37565"/>
        <dbReference type="ChEBI" id="CHEBI:58805"/>
        <dbReference type="EC" id="2.7.7.65"/>
    </reaction>
</comment>
<evidence type="ECO:0000313" key="7">
    <source>
        <dbReference type="Proteomes" id="UP001161408"/>
    </source>
</evidence>
<dbReference type="FunFam" id="3.30.70.270:FF:000001">
    <property type="entry name" value="Diguanylate cyclase domain protein"/>
    <property type="match status" value="1"/>
</dbReference>
<dbReference type="GO" id="GO:0052621">
    <property type="term" value="F:diguanylate cyclase activity"/>
    <property type="evidence" value="ECO:0007669"/>
    <property type="project" value="UniProtKB-EC"/>
</dbReference>
<dbReference type="GeneID" id="99694416"/>
<organism evidence="6 7">
    <name type="scientific">Pseudoalteromonas tetraodonis GFC</name>
    <dbReference type="NCBI Taxonomy" id="1315271"/>
    <lineage>
        <taxon>Bacteria</taxon>
        <taxon>Pseudomonadati</taxon>
        <taxon>Pseudomonadota</taxon>
        <taxon>Gammaproteobacteria</taxon>
        <taxon>Alteromonadales</taxon>
        <taxon>Pseudoalteromonadaceae</taxon>
        <taxon>Pseudoalteromonas</taxon>
    </lineage>
</organism>
<dbReference type="CDD" id="cd01949">
    <property type="entry name" value="GGDEF"/>
    <property type="match status" value="1"/>
</dbReference>
<dbReference type="RefSeq" id="WP_090494943.1">
    <property type="nucleotide sequence ID" value="NZ_BJXY01000015.1"/>
</dbReference>
<dbReference type="Proteomes" id="UP001161408">
    <property type="component" value="Unassembled WGS sequence"/>
</dbReference>
<dbReference type="NCBIfam" id="TIGR00254">
    <property type="entry name" value="GGDEF"/>
    <property type="match status" value="1"/>
</dbReference>
<dbReference type="GO" id="GO:0005886">
    <property type="term" value="C:plasma membrane"/>
    <property type="evidence" value="ECO:0007669"/>
    <property type="project" value="TreeGrafter"/>
</dbReference>
<sequence>MISKTKINKPSWLNLINIDSVYSFDKQRQVFSLFTMIAIALVLITYLVIANHHVYAPILTIALIVVNVTIVGCIIYFMKTKQIDAIALITLVIVFVMCLALVYTGGKENTALYWLMFYPVAVFAILGVKFGAWLSSAMLLSCIVMLYGPDMGQVIYGAVEKTRFVAAFSLVLVFSFIGEYFRHRSHLAIADITLEQKQHAHTDQLTGAPNRRFITSHFLKLAASRPEHYLPLSILLIDLDKFKQLNDSYGHDFGDTVLIEFTKLLESQFPATALKARYGGEEFVVILPQQTTLEASILANRFRECVQNHVMLTDKHQRVSLTCSMGIAQANSVDDYNNALKQADQYLYSAKAQGRNKVVSVHDQHASE</sequence>
<accession>A0AA37S4M1</accession>
<dbReference type="EMBL" id="BSNE01000020">
    <property type="protein sequence ID" value="GLQ04333.1"/>
    <property type="molecule type" value="Genomic_DNA"/>
</dbReference>
<feature type="domain" description="GGDEF" evidence="5">
    <location>
        <begin position="230"/>
        <end position="363"/>
    </location>
</feature>
<dbReference type="GO" id="GO:1902201">
    <property type="term" value="P:negative regulation of bacterial-type flagellum-dependent cell motility"/>
    <property type="evidence" value="ECO:0007669"/>
    <property type="project" value="TreeGrafter"/>
</dbReference>
<feature type="transmembrane region" description="Helical" evidence="4">
    <location>
        <begin position="55"/>
        <end position="78"/>
    </location>
</feature>
<protein>
    <recommendedName>
        <fullName evidence="2">diguanylate cyclase</fullName>
        <ecNumber evidence="2">2.7.7.65</ecNumber>
    </recommendedName>
</protein>
<evidence type="ECO:0000256" key="3">
    <source>
        <dbReference type="ARBA" id="ARBA00034247"/>
    </source>
</evidence>
<dbReference type="Pfam" id="PF20966">
    <property type="entry name" value="MASE6"/>
    <property type="match status" value="1"/>
</dbReference>
<dbReference type="PANTHER" id="PTHR45138:SF9">
    <property type="entry name" value="DIGUANYLATE CYCLASE DGCM-RELATED"/>
    <property type="match status" value="1"/>
</dbReference>
<dbReference type="InterPro" id="IPR043128">
    <property type="entry name" value="Rev_trsase/Diguanyl_cyclase"/>
</dbReference>
<evidence type="ECO:0000313" key="6">
    <source>
        <dbReference type="EMBL" id="GLQ04333.1"/>
    </source>
</evidence>
<dbReference type="SUPFAM" id="SSF55073">
    <property type="entry name" value="Nucleotide cyclase"/>
    <property type="match status" value="1"/>
</dbReference>
<reference evidence="6" key="1">
    <citation type="journal article" date="2014" name="Int. J. Syst. Evol. Microbiol.">
        <title>Complete genome sequence of Corynebacterium casei LMG S-19264T (=DSM 44701T), isolated from a smear-ripened cheese.</title>
        <authorList>
            <consortium name="US DOE Joint Genome Institute (JGI-PGF)"/>
            <person name="Walter F."/>
            <person name="Albersmeier A."/>
            <person name="Kalinowski J."/>
            <person name="Ruckert C."/>
        </authorList>
    </citation>
    <scope>NUCLEOTIDE SEQUENCE</scope>
    <source>
        <strain evidence="6">NBRC 103034</strain>
    </source>
</reference>
<proteinExistence type="predicted"/>
<reference evidence="6" key="2">
    <citation type="submission" date="2023-01" db="EMBL/GenBank/DDBJ databases">
        <title>Draft genome sequence of Pseudoalteromonas tetraodonis strain NBRC 103034.</title>
        <authorList>
            <person name="Sun Q."/>
            <person name="Mori K."/>
        </authorList>
    </citation>
    <scope>NUCLEOTIDE SEQUENCE</scope>
    <source>
        <strain evidence="6">NBRC 103034</strain>
    </source>
</reference>
<dbReference type="InterPro" id="IPR029787">
    <property type="entry name" value="Nucleotide_cyclase"/>
</dbReference>
<dbReference type="Gene3D" id="3.30.70.270">
    <property type="match status" value="1"/>
</dbReference>
<dbReference type="PROSITE" id="PS50887">
    <property type="entry name" value="GGDEF"/>
    <property type="match status" value="1"/>
</dbReference>
<dbReference type="InterPro" id="IPR050469">
    <property type="entry name" value="Diguanylate_Cyclase"/>
</dbReference>
<evidence type="ECO:0000256" key="4">
    <source>
        <dbReference type="SAM" id="Phobius"/>
    </source>
</evidence>
<dbReference type="EC" id="2.7.7.65" evidence="2"/>
<keyword evidence="4" id="KW-1133">Transmembrane helix</keyword>
<keyword evidence="4" id="KW-0812">Transmembrane</keyword>